<name>A0A2N9WRW2_9NEIS</name>
<dbReference type="Proteomes" id="UP000231293">
    <property type="component" value="Unassembled WGS sequence"/>
</dbReference>
<accession>A0A2N9WRW2</accession>
<comment type="caution">
    <text evidence="1">The sequence shown here is derived from an EMBL/GenBank/DDBJ whole genome shotgun (WGS) entry which is preliminary data.</text>
</comment>
<dbReference type="AlphaFoldDB" id="A0A2N9WRW2"/>
<gene>
    <name evidence="1" type="ORF">BGI32_11745</name>
</gene>
<organism evidence="1 2">
    <name type="scientific">Snodgrassella alvi</name>
    <dbReference type="NCBI Taxonomy" id="1196083"/>
    <lineage>
        <taxon>Bacteria</taxon>
        <taxon>Pseudomonadati</taxon>
        <taxon>Pseudomonadota</taxon>
        <taxon>Betaproteobacteria</taxon>
        <taxon>Neisseriales</taxon>
        <taxon>Neisseriaceae</taxon>
        <taxon>Snodgrassella</taxon>
    </lineage>
</organism>
<reference evidence="1 2" key="1">
    <citation type="journal article" date="2017" name="MBio">
        <title>Type VI secretion-mediated competition in the bee gut microbiome.</title>
        <authorList>
            <person name="Steele M.I."/>
            <person name="Kwong W.K."/>
            <person name="Powell J.E."/>
            <person name="Whiteley M."/>
            <person name="Moran N.A."/>
        </authorList>
    </citation>
    <scope>NUCLEOTIDE SEQUENCE [LARGE SCALE GENOMIC DNA]</scope>
    <source>
        <strain evidence="1 2">App2-2</strain>
    </source>
</reference>
<proteinExistence type="predicted"/>
<sequence length="68" mass="7790">MAGFFVSRTCLFFLKQIFDFYLRQFDVIVNFFKSDSNNAIIAVLSPCFRYYSGCKSSIEYCCSGLPVA</sequence>
<dbReference type="EMBL" id="MDVB01000110">
    <property type="protein sequence ID" value="PIT13026.1"/>
    <property type="molecule type" value="Genomic_DNA"/>
</dbReference>
<protein>
    <submittedName>
        <fullName evidence="1">Uncharacterized protein</fullName>
    </submittedName>
</protein>
<evidence type="ECO:0000313" key="1">
    <source>
        <dbReference type="EMBL" id="PIT13026.1"/>
    </source>
</evidence>
<evidence type="ECO:0000313" key="2">
    <source>
        <dbReference type="Proteomes" id="UP000231293"/>
    </source>
</evidence>